<feature type="transmembrane region" description="Helical" evidence="1">
    <location>
        <begin position="66"/>
        <end position="84"/>
    </location>
</feature>
<keyword evidence="1" id="KW-0472">Membrane</keyword>
<protein>
    <submittedName>
        <fullName evidence="2">Uncharacterized protein</fullName>
    </submittedName>
</protein>
<dbReference type="RefSeq" id="WP_010874811.1">
    <property type="nucleotide sequence ID" value="NZ_CP010546.1"/>
</dbReference>
<dbReference type="STRING" id="722438.F539_02545"/>
<dbReference type="KEGG" id="mpj:MPNE_0528"/>
<accession>A0A0H3DLG4</accession>
<feature type="transmembrane region" description="Helical" evidence="1">
    <location>
        <begin position="167"/>
        <end position="192"/>
    </location>
</feature>
<dbReference type="EMBL" id="CP002077">
    <property type="protein sequence ID" value="ADK87096.1"/>
    <property type="molecule type" value="Genomic_DNA"/>
</dbReference>
<dbReference type="GeneID" id="66608880"/>
<evidence type="ECO:0000256" key="1">
    <source>
        <dbReference type="SAM" id="Phobius"/>
    </source>
</evidence>
<dbReference type="PATRIC" id="fig|722438.3.peg.510"/>
<evidence type="ECO:0000313" key="3">
    <source>
        <dbReference type="Proteomes" id="UP000007756"/>
    </source>
</evidence>
<feature type="transmembrane region" description="Helical" evidence="1">
    <location>
        <begin position="96"/>
        <end position="120"/>
    </location>
</feature>
<feature type="transmembrane region" description="Helical" evidence="1">
    <location>
        <begin position="255"/>
        <end position="278"/>
    </location>
</feature>
<evidence type="ECO:0000313" key="2">
    <source>
        <dbReference type="EMBL" id="ADK87096.1"/>
    </source>
</evidence>
<dbReference type="HOGENOM" id="CLU_969170_0_0_14"/>
<feature type="transmembrane region" description="Helical" evidence="1">
    <location>
        <begin position="135"/>
        <end position="155"/>
    </location>
</feature>
<reference evidence="2 3" key="1">
    <citation type="journal article" date="2010" name="Appl. Environ. Microbiol.">
        <title>Targeted chromosomal knockouts in Mycoplasma pneumoniae.</title>
        <authorList>
            <person name="Krishnakumar R."/>
            <person name="Assad-Garcia N."/>
            <person name="Benders G.A."/>
            <person name="Phan Q."/>
            <person name="Montague M.G."/>
            <person name="Glass J.I."/>
        </authorList>
    </citation>
    <scope>NUCLEOTIDE SEQUENCE [LARGE SCALE GENOMIC DNA]</scope>
    <source>
        <strain evidence="3">ATCC 15531 / DSM 22911 / NBRC 14401 / NCTC 10119 / FH</strain>
    </source>
</reference>
<dbReference type="AlphaFoldDB" id="A0A0H3DLG4"/>
<dbReference type="Proteomes" id="UP000007756">
    <property type="component" value="Chromosome"/>
</dbReference>
<gene>
    <name evidence="2" type="ordered locus">MPNE_0528</name>
</gene>
<proteinExistence type="predicted"/>
<keyword evidence="1" id="KW-1133">Transmembrane helix</keyword>
<feature type="transmembrane region" description="Helical" evidence="1">
    <location>
        <begin position="204"/>
        <end position="227"/>
    </location>
</feature>
<organism evidence="2 3">
    <name type="scientific">Mycoplasmoides pneumoniae (strain ATCC 15531 / DSM 23978 / CIP 103766 / NBRC 14401 / NCTC 10119 / FH)</name>
    <name type="common">Mycoplasma pneumoniae</name>
    <dbReference type="NCBI Taxonomy" id="722438"/>
    <lineage>
        <taxon>Bacteria</taxon>
        <taxon>Bacillati</taxon>
        <taxon>Mycoplasmatota</taxon>
        <taxon>Mycoplasmoidales</taxon>
        <taxon>Mycoplasmoidaceae</taxon>
        <taxon>Mycoplasmoides</taxon>
    </lineage>
</organism>
<dbReference type="eggNOG" id="ENOG5032G6X">
    <property type="taxonomic scope" value="Bacteria"/>
</dbReference>
<feature type="transmembrane region" description="Helical" evidence="1">
    <location>
        <begin position="24"/>
        <end position="46"/>
    </location>
</feature>
<name>A0A0H3DLG4_MYCPB</name>
<sequence>MINQANNQVNFSEQQFVHHKRFSVIRLTFSVAAIGILFIFLIGFGVQQLLTNTTSLGTLASDIRTLGTIAFVASLVSLILYFVTAFKLRNRNTTLAWFWGLIIADVISYGITLGVLLTLATTQLRELIDFKFSDIVFAFLGAALVYGTVWGLSALPSQQRRYQQTQTLFRIFIWAFFISIIASLLTFVLNFTVFRGGRTNILDLLFPGLSLIVGGIFSLLSVYFVCLQIRNEQDLVKLYESQDPALAKAQMWRSALFFGAWLVSSFMNLVYFILRIILLTRNLSRAF</sequence>
<dbReference type="PaxDb" id="722438-MPNE_0528"/>
<keyword evidence="1" id="KW-0812">Transmembrane</keyword>